<dbReference type="InterPro" id="IPR005119">
    <property type="entry name" value="LysR_subst-bd"/>
</dbReference>
<comment type="caution">
    <text evidence="3">The sequence shown here is derived from an EMBL/GenBank/DDBJ whole genome shotgun (WGS) entry which is preliminary data.</text>
</comment>
<evidence type="ECO:0000256" key="1">
    <source>
        <dbReference type="ARBA" id="ARBA00009437"/>
    </source>
</evidence>
<dbReference type="SUPFAM" id="SSF53850">
    <property type="entry name" value="Periplasmic binding protein-like II"/>
    <property type="match status" value="1"/>
</dbReference>
<comment type="similarity">
    <text evidence="1">Belongs to the LysR transcriptional regulatory family.</text>
</comment>
<dbReference type="Gene3D" id="3.40.190.290">
    <property type="match status" value="1"/>
</dbReference>
<dbReference type="PANTHER" id="PTHR30537">
    <property type="entry name" value="HTH-TYPE TRANSCRIPTIONAL REGULATOR"/>
    <property type="match status" value="1"/>
</dbReference>
<sequence length="212" mass="23877">MEYPARKILLPLLPTFLDRYPHVKVDISINAQFVDIIKEGFDAGICFGSHLEKDVISIPLTPPLRAAIVGSPKYFSMRGYPKSLKDLKDHDCINFHNARHGGNFRWIFQQDSQTVELVEGGRIFVNDVPVSIQAAIAGLGLAYTFREHVTEHLATGTLEACLTPYCPDWLGYHLYYPGRQQKSPALTALIEHLSCPVYASTEETRHLNVRNL</sequence>
<reference evidence="3 4" key="1">
    <citation type="submission" date="2024-08" db="EMBL/GenBank/DDBJ databases">
        <authorList>
            <person name="Ishaq N."/>
        </authorList>
    </citation>
    <scope>NUCLEOTIDE SEQUENCE [LARGE SCALE GENOMIC DNA]</scope>
    <source>
        <strain evidence="3 4">DSM 18651</strain>
    </source>
</reference>
<dbReference type="PANTHER" id="PTHR30537:SF1">
    <property type="entry name" value="HTH-TYPE TRANSCRIPTIONAL REGULATOR PGRR"/>
    <property type="match status" value="1"/>
</dbReference>
<dbReference type="Proteomes" id="UP001569428">
    <property type="component" value="Unassembled WGS sequence"/>
</dbReference>
<evidence type="ECO:0000259" key="2">
    <source>
        <dbReference type="Pfam" id="PF03466"/>
    </source>
</evidence>
<dbReference type="InterPro" id="IPR058163">
    <property type="entry name" value="LysR-type_TF_proteobact-type"/>
</dbReference>
<accession>A0ABV4P5X1</accession>
<feature type="domain" description="LysR substrate-binding" evidence="2">
    <location>
        <begin position="3"/>
        <end position="193"/>
    </location>
</feature>
<evidence type="ECO:0000313" key="4">
    <source>
        <dbReference type="Proteomes" id="UP001569428"/>
    </source>
</evidence>
<dbReference type="EMBL" id="JBGMEK010000070">
    <property type="protein sequence ID" value="MFA0813085.1"/>
    <property type="molecule type" value="Genomic_DNA"/>
</dbReference>
<dbReference type="RefSeq" id="WP_371840836.1">
    <property type="nucleotide sequence ID" value="NZ_JBGMEK010000070.1"/>
</dbReference>
<protein>
    <submittedName>
        <fullName evidence="3">LysR substrate-binding domain-containing protein</fullName>
    </submittedName>
</protein>
<proteinExistence type="inferred from homology"/>
<gene>
    <name evidence="3" type="ORF">ACCI49_19470</name>
</gene>
<evidence type="ECO:0000313" key="3">
    <source>
        <dbReference type="EMBL" id="MFA0813085.1"/>
    </source>
</evidence>
<organism evidence="3 4">
    <name type="scientific">Microbulbifer epialgicus</name>
    <dbReference type="NCBI Taxonomy" id="393907"/>
    <lineage>
        <taxon>Bacteria</taxon>
        <taxon>Pseudomonadati</taxon>
        <taxon>Pseudomonadota</taxon>
        <taxon>Gammaproteobacteria</taxon>
        <taxon>Cellvibrionales</taxon>
        <taxon>Microbulbiferaceae</taxon>
        <taxon>Microbulbifer</taxon>
    </lineage>
</organism>
<keyword evidence="4" id="KW-1185">Reference proteome</keyword>
<name>A0ABV4P5X1_9GAMM</name>
<dbReference type="Pfam" id="PF03466">
    <property type="entry name" value="LysR_substrate"/>
    <property type="match status" value="1"/>
</dbReference>